<dbReference type="PANTHER" id="PTHR34862:SF1">
    <property type="entry name" value="SPARK DOMAIN-CONTAINING PROTEIN"/>
    <property type="match status" value="1"/>
</dbReference>
<organism evidence="3 4">
    <name type="scientific">Schizophyllum amplum</name>
    <dbReference type="NCBI Taxonomy" id="97359"/>
    <lineage>
        <taxon>Eukaryota</taxon>
        <taxon>Fungi</taxon>
        <taxon>Dikarya</taxon>
        <taxon>Basidiomycota</taxon>
        <taxon>Agaricomycotina</taxon>
        <taxon>Agaricomycetes</taxon>
        <taxon>Agaricomycetidae</taxon>
        <taxon>Agaricales</taxon>
        <taxon>Schizophyllaceae</taxon>
        <taxon>Schizophyllum</taxon>
    </lineage>
</organism>
<dbReference type="OrthoDB" id="2536450at2759"/>
<keyword evidence="1" id="KW-0472">Membrane</keyword>
<keyword evidence="2" id="KW-0732">Signal</keyword>
<comment type="caution">
    <text evidence="3">The sequence shown here is derived from an EMBL/GenBank/DDBJ whole genome shotgun (WGS) entry which is preliminary data.</text>
</comment>
<protein>
    <submittedName>
        <fullName evidence="3">Uncharacterized protein</fullName>
    </submittedName>
</protein>
<dbReference type="EMBL" id="VDMD01000001">
    <property type="protein sequence ID" value="TRM70004.1"/>
    <property type="molecule type" value="Genomic_DNA"/>
</dbReference>
<evidence type="ECO:0000256" key="1">
    <source>
        <dbReference type="SAM" id="Phobius"/>
    </source>
</evidence>
<name>A0A550CYZ5_9AGAR</name>
<feature type="transmembrane region" description="Helical" evidence="1">
    <location>
        <begin position="229"/>
        <end position="252"/>
    </location>
</feature>
<proteinExistence type="predicted"/>
<feature type="chain" id="PRO_5021964458" evidence="2">
    <location>
        <begin position="21"/>
        <end position="253"/>
    </location>
</feature>
<evidence type="ECO:0000313" key="3">
    <source>
        <dbReference type="EMBL" id="TRM70004.1"/>
    </source>
</evidence>
<dbReference type="Proteomes" id="UP000320762">
    <property type="component" value="Unassembled WGS sequence"/>
</dbReference>
<dbReference type="AlphaFoldDB" id="A0A550CYZ5"/>
<keyword evidence="1" id="KW-1133">Transmembrane helix</keyword>
<gene>
    <name evidence="3" type="ORF">BD626DRAFT_625268</name>
</gene>
<accession>A0A550CYZ5</accession>
<dbReference type="STRING" id="97359.A0A550CYZ5"/>
<dbReference type="PANTHER" id="PTHR34862">
    <property type="entry name" value="SPARK DOMAIN-CONTAINING PROTEIN"/>
    <property type="match status" value="1"/>
</dbReference>
<evidence type="ECO:0000313" key="4">
    <source>
        <dbReference type="Proteomes" id="UP000320762"/>
    </source>
</evidence>
<keyword evidence="1" id="KW-0812">Transmembrane</keyword>
<feature type="signal peptide" evidence="2">
    <location>
        <begin position="1"/>
        <end position="20"/>
    </location>
</feature>
<keyword evidence="4" id="KW-1185">Reference proteome</keyword>
<sequence>MSRILATGLLLASSLGMVAAQLSSECTQALTDIGSNSDASACLSPNSLTPLFSGNGSVVDPITEWLGNICPSAACSNDTISAIVTNVTTGCGTELTTLGMSASDVTDAIPVIQQMYPTVREALCLQDGDTNCAVQSLNNLQDILGELTITNLYVTFASDDVTIPSNITCSDCQKALYNTLKDKLELIEDAAVQEQCGADFVDGVNPTNIKQAASSETASADSDQNAAQMLSSGLVGAFMAASITFGAAFALLG</sequence>
<reference evidence="3 4" key="1">
    <citation type="journal article" date="2019" name="New Phytol.">
        <title>Comparative genomics reveals unique wood-decay strategies and fruiting body development in the Schizophyllaceae.</title>
        <authorList>
            <person name="Almasi E."/>
            <person name="Sahu N."/>
            <person name="Krizsan K."/>
            <person name="Balint B."/>
            <person name="Kovacs G.M."/>
            <person name="Kiss B."/>
            <person name="Cseklye J."/>
            <person name="Drula E."/>
            <person name="Henrissat B."/>
            <person name="Nagy I."/>
            <person name="Chovatia M."/>
            <person name="Adam C."/>
            <person name="LaButti K."/>
            <person name="Lipzen A."/>
            <person name="Riley R."/>
            <person name="Grigoriev I.V."/>
            <person name="Nagy L.G."/>
        </authorList>
    </citation>
    <scope>NUCLEOTIDE SEQUENCE [LARGE SCALE GENOMIC DNA]</scope>
    <source>
        <strain evidence="3 4">NL-1724</strain>
    </source>
</reference>
<evidence type="ECO:0000256" key="2">
    <source>
        <dbReference type="SAM" id="SignalP"/>
    </source>
</evidence>